<gene>
    <name evidence="1" type="ORF">Mal4_35590</name>
</gene>
<dbReference type="KEGG" id="mri:Mal4_35590"/>
<dbReference type="OrthoDB" id="1333924at2"/>
<protein>
    <submittedName>
        <fullName evidence="1">Uncharacterized protein</fullName>
    </submittedName>
</protein>
<accession>A0A517Z9R2</accession>
<sequence length="246" mass="27734">MHFLDEYRATGNHAVCEALTCGWPDRPQGEFLAAAMEVGREFARRALRNLQIIKMELDARGYCFRNPDAVLVPARPSAERELAAFEKQHGRLPVILNAWYSVIDSVDFRQDYDQIEGESGGSASQVDGLGFNCGLFVMPLRESSQGILRSFRRDETEEYFLPSGPSASNGDPRGMDFPTNRFDDVYYNDGGGDVTFASQMRFEIACCGFPYWWRVSRELFQPLSSLHGTPDYDAFYAAVHPKLVSL</sequence>
<evidence type="ECO:0000313" key="2">
    <source>
        <dbReference type="Proteomes" id="UP000320496"/>
    </source>
</evidence>
<organism evidence="1 2">
    <name type="scientific">Maioricimonas rarisocia</name>
    <dbReference type="NCBI Taxonomy" id="2528026"/>
    <lineage>
        <taxon>Bacteria</taxon>
        <taxon>Pseudomonadati</taxon>
        <taxon>Planctomycetota</taxon>
        <taxon>Planctomycetia</taxon>
        <taxon>Planctomycetales</taxon>
        <taxon>Planctomycetaceae</taxon>
        <taxon>Maioricimonas</taxon>
    </lineage>
</organism>
<dbReference type="AlphaFoldDB" id="A0A517Z9R2"/>
<proteinExistence type="predicted"/>
<evidence type="ECO:0000313" key="1">
    <source>
        <dbReference type="EMBL" id="QDU39222.1"/>
    </source>
</evidence>
<dbReference type="RefSeq" id="WP_145370428.1">
    <property type="nucleotide sequence ID" value="NZ_CP036275.1"/>
</dbReference>
<dbReference type="EMBL" id="CP036275">
    <property type="protein sequence ID" value="QDU39222.1"/>
    <property type="molecule type" value="Genomic_DNA"/>
</dbReference>
<keyword evidence="2" id="KW-1185">Reference proteome</keyword>
<reference evidence="1 2" key="1">
    <citation type="submission" date="2019-02" db="EMBL/GenBank/DDBJ databases">
        <title>Deep-cultivation of Planctomycetes and their phenomic and genomic characterization uncovers novel biology.</title>
        <authorList>
            <person name="Wiegand S."/>
            <person name="Jogler M."/>
            <person name="Boedeker C."/>
            <person name="Pinto D."/>
            <person name="Vollmers J."/>
            <person name="Rivas-Marin E."/>
            <person name="Kohn T."/>
            <person name="Peeters S.H."/>
            <person name="Heuer A."/>
            <person name="Rast P."/>
            <person name="Oberbeckmann S."/>
            <person name="Bunk B."/>
            <person name="Jeske O."/>
            <person name="Meyerdierks A."/>
            <person name="Storesund J.E."/>
            <person name="Kallscheuer N."/>
            <person name="Luecker S."/>
            <person name="Lage O.M."/>
            <person name="Pohl T."/>
            <person name="Merkel B.J."/>
            <person name="Hornburger P."/>
            <person name="Mueller R.-W."/>
            <person name="Bruemmer F."/>
            <person name="Labrenz M."/>
            <person name="Spormann A.M."/>
            <person name="Op den Camp H."/>
            <person name="Overmann J."/>
            <person name="Amann R."/>
            <person name="Jetten M.S.M."/>
            <person name="Mascher T."/>
            <person name="Medema M.H."/>
            <person name="Devos D.P."/>
            <person name="Kaster A.-K."/>
            <person name="Ovreas L."/>
            <person name="Rohde M."/>
            <person name="Galperin M.Y."/>
            <person name="Jogler C."/>
        </authorList>
    </citation>
    <scope>NUCLEOTIDE SEQUENCE [LARGE SCALE GENOMIC DNA]</scope>
    <source>
        <strain evidence="1 2">Mal4</strain>
    </source>
</reference>
<dbReference type="Proteomes" id="UP000320496">
    <property type="component" value="Chromosome"/>
</dbReference>
<name>A0A517Z9R2_9PLAN</name>